<comment type="caution">
    <text evidence="3">The sequence shown here is derived from an EMBL/GenBank/DDBJ whole genome shotgun (WGS) entry which is preliminary data.</text>
</comment>
<feature type="region of interest" description="Disordered" evidence="2">
    <location>
        <begin position="71"/>
        <end position="102"/>
    </location>
</feature>
<keyword evidence="4" id="KW-1185">Reference proteome</keyword>
<organism evidence="3 4">
    <name type="scientific">Symbiodinium natans</name>
    <dbReference type="NCBI Taxonomy" id="878477"/>
    <lineage>
        <taxon>Eukaryota</taxon>
        <taxon>Sar</taxon>
        <taxon>Alveolata</taxon>
        <taxon>Dinophyceae</taxon>
        <taxon>Suessiales</taxon>
        <taxon>Symbiodiniaceae</taxon>
        <taxon>Symbiodinium</taxon>
    </lineage>
</organism>
<dbReference type="OrthoDB" id="10464909at2759"/>
<evidence type="ECO:0000313" key="3">
    <source>
        <dbReference type="EMBL" id="CAE6909102.1"/>
    </source>
</evidence>
<feature type="coiled-coil region" evidence="1">
    <location>
        <begin position="110"/>
        <end position="137"/>
    </location>
</feature>
<sequence length="252" mass="27415">MAHTSQVLHRQAFQLAADADQVAMEADEIATSTGQCIENLEELAEHLRRYVDEAAGAPLQELDLDKRQSMLDSNTGHQSARAAADKAGRSTNSHNSPNGPTWEAFHADRRAVLMERIALAEERCAAAEDEAKAVRLETMNRLAEMHRWSHGRFREGALGAASAASAASAANWRSEFEAFVCKQRAHADQLASSMEAQNETTAKLAESLASATSAVEASTPDARKYMQTLLSLTRALADSECRRRGLLVSHCP</sequence>
<reference evidence="3" key="1">
    <citation type="submission" date="2021-02" db="EMBL/GenBank/DDBJ databases">
        <authorList>
            <person name="Dougan E. K."/>
            <person name="Rhodes N."/>
            <person name="Thang M."/>
            <person name="Chan C."/>
        </authorList>
    </citation>
    <scope>NUCLEOTIDE SEQUENCE</scope>
</reference>
<proteinExistence type="predicted"/>
<evidence type="ECO:0000256" key="2">
    <source>
        <dbReference type="SAM" id="MobiDB-lite"/>
    </source>
</evidence>
<feature type="compositionally biased region" description="Polar residues" evidence="2">
    <location>
        <begin position="89"/>
        <end position="99"/>
    </location>
</feature>
<dbReference type="EMBL" id="CAJNDS010000001">
    <property type="protein sequence ID" value="CAE6909102.1"/>
    <property type="molecule type" value="Genomic_DNA"/>
</dbReference>
<dbReference type="AlphaFoldDB" id="A0A812G1C8"/>
<keyword evidence="1" id="KW-0175">Coiled coil</keyword>
<name>A0A812G1C8_9DINO</name>
<gene>
    <name evidence="3" type="primary">rsmC</name>
    <name evidence="3" type="ORF">SNAT2548_LOCUS20</name>
</gene>
<accession>A0A812G1C8</accession>
<evidence type="ECO:0000313" key="4">
    <source>
        <dbReference type="Proteomes" id="UP000604046"/>
    </source>
</evidence>
<protein>
    <submittedName>
        <fullName evidence="3">RsmC protein</fullName>
    </submittedName>
</protein>
<evidence type="ECO:0000256" key="1">
    <source>
        <dbReference type="SAM" id="Coils"/>
    </source>
</evidence>
<dbReference type="Proteomes" id="UP000604046">
    <property type="component" value="Unassembled WGS sequence"/>
</dbReference>